<sequence>MEAGVGIEFEGEYFLFKINKQKLLKDNIQAICNEKGLDSSESYGLKFGYTANEINVDNYVTDDNFHQIKDGFTLKLVESVDSIIDRIFPKMIYEREKTFRDLYSLSTDGGFIKGLVKKGRDKDVLRWLTDKYLSGKELSACLLTLLHLLKKQYIKEMDPAIVSNIIKCIKTNSPPTSPSQLQYALAVLCQILYLRGHELNKQMIIQELSIKDLIPFIWSEEHGGLQLNTMMLINAMVRCLKGDKKQQLIKELNRSKNREYIFNNIIKNTSVDNQMAHELYVYQTHLLSLLSDALNGYVEQKTSVVFREMELFDDNMNRSSTFMDFEEASRSRCNSTGTILEDIENIRISFASMESEKSSNVDLLNNPFLDDQICYLTYDCLVHYRKYHYKNFCQSCIEENTYEPGILHSAERITRLLGKIMHIGLDPYKAGKSYHPLIFNSNLKFPFFLELFSRTMWLLSKTRREMKAWTLDDYSKILVVLEKQIQMVLEKKPRDYNALTSEMMKITYDEVDKQWQKEKEAEWKSVYETNPSVQTIKEQFRKENAKLIFEKRIKTMQAGDMFPKLPERRGKQQYFFMKLSDNKRQMLWDDWDEILNEFKSRQPKRIIVSDIKHFITGKACPHVRDNTVKHPDRAFTIILEAGDTINFLAKDSLTADLWIDGFSLLLGKQDRSSNFKKELEILVEMDCALHLLELQNIPIPKVAPPLPAVPPQVRIKPPVPLKSPKLASRKRIALHKNNQHPSYSKQDSISEI</sequence>
<dbReference type="AlphaFoldDB" id="A0A8K0CBN0"/>
<evidence type="ECO:0000313" key="5">
    <source>
        <dbReference type="Proteomes" id="UP000801492"/>
    </source>
</evidence>
<evidence type="ECO:0000313" key="4">
    <source>
        <dbReference type="EMBL" id="KAF2881598.1"/>
    </source>
</evidence>
<feature type="compositionally biased region" description="Polar residues" evidence="1">
    <location>
        <begin position="739"/>
        <end position="752"/>
    </location>
</feature>
<dbReference type="InterPro" id="IPR011993">
    <property type="entry name" value="PH-like_dom_sf"/>
</dbReference>
<feature type="domain" description="ELMO armadillo-like helical" evidence="2">
    <location>
        <begin position="129"/>
        <end position="266"/>
    </location>
</feature>
<dbReference type="Pfam" id="PF16457">
    <property type="entry name" value="PH_12"/>
    <property type="match status" value="1"/>
</dbReference>
<evidence type="ECO:0000256" key="1">
    <source>
        <dbReference type="SAM" id="MobiDB-lite"/>
    </source>
</evidence>
<evidence type="ECO:0000259" key="2">
    <source>
        <dbReference type="Pfam" id="PF11841"/>
    </source>
</evidence>
<dbReference type="EMBL" id="VTPC01090714">
    <property type="protein sequence ID" value="KAF2881598.1"/>
    <property type="molecule type" value="Genomic_DNA"/>
</dbReference>
<dbReference type="InterPro" id="IPR024574">
    <property type="entry name" value="ELMO_ARM"/>
</dbReference>
<proteinExistence type="predicted"/>
<dbReference type="Pfam" id="PF11841">
    <property type="entry name" value="ELMO_ARM"/>
    <property type="match status" value="1"/>
</dbReference>
<evidence type="ECO:0000259" key="3">
    <source>
        <dbReference type="Pfam" id="PF16457"/>
    </source>
</evidence>
<gene>
    <name evidence="4" type="ORF">ILUMI_24573</name>
</gene>
<reference evidence="4" key="1">
    <citation type="submission" date="2019-08" db="EMBL/GenBank/DDBJ databases">
        <title>The genome of the North American firefly Photinus pyralis.</title>
        <authorList>
            <consortium name="Photinus pyralis genome working group"/>
            <person name="Fallon T.R."/>
            <person name="Sander Lower S.E."/>
            <person name="Weng J.-K."/>
        </authorList>
    </citation>
    <scope>NUCLEOTIDE SEQUENCE</scope>
    <source>
        <strain evidence="4">TRF0915ILg1</strain>
        <tissue evidence="4">Whole body</tissue>
    </source>
</reference>
<comment type="caution">
    <text evidence="4">The sequence shown here is derived from an EMBL/GenBank/DDBJ whole genome shotgun (WGS) entry which is preliminary data.</text>
</comment>
<dbReference type="OrthoDB" id="28413at2759"/>
<name>A0A8K0CBN0_IGNLU</name>
<accession>A0A8K0CBN0</accession>
<dbReference type="SUPFAM" id="SSF50729">
    <property type="entry name" value="PH domain-like"/>
    <property type="match status" value="1"/>
</dbReference>
<keyword evidence="5" id="KW-1185">Reference proteome</keyword>
<protein>
    <submittedName>
        <fullName evidence="4">Uncharacterized protein</fullName>
    </submittedName>
</protein>
<dbReference type="Gene3D" id="2.30.29.30">
    <property type="entry name" value="Pleckstrin-homology domain (PH domain)/Phosphotyrosine-binding domain (PTB)"/>
    <property type="match status" value="1"/>
</dbReference>
<feature type="region of interest" description="Disordered" evidence="1">
    <location>
        <begin position="733"/>
        <end position="752"/>
    </location>
</feature>
<organism evidence="4 5">
    <name type="scientific">Ignelater luminosus</name>
    <name type="common">Cucubano</name>
    <name type="synonym">Pyrophorus luminosus</name>
    <dbReference type="NCBI Taxonomy" id="2038154"/>
    <lineage>
        <taxon>Eukaryota</taxon>
        <taxon>Metazoa</taxon>
        <taxon>Ecdysozoa</taxon>
        <taxon>Arthropoda</taxon>
        <taxon>Hexapoda</taxon>
        <taxon>Insecta</taxon>
        <taxon>Pterygota</taxon>
        <taxon>Neoptera</taxon>
        <taxon>Endopterygota</taxon>
        <taxon>Coleoptera</taxon>
        <taxon>Polyphaga</taxon>
        <taxon>Elateriformia</taxon>
        <taxon>Elateroidea</taxon>
        <taxon>Elateridae</taxon>
        <taxon>Agrypninae</taxon>
        <taxon>Pyrophorini</taxon>
        <taxon>Ignelater</taxon>
    </lineage>
</organism>
<dbReference type="InterPro" id="IPR001849">
    <property type="entry name" value="PH_domain"/>
</dbReference>
<feature type="domain" description="PH" evidence="3">
    <location>
        <begin position="549"/>
        <end position="667"/>
    </location>
</feature>
<dbReference type="Proteomes" id="UP000801492">
    <property type="component" value="Unassembled WGS sequence"/>
</dbReference>